<accession>A0A1I7S8E2</accession>
<name>A0A1I7S8E2_BURXY</name>
<dbReference type="Proteomes" id="UP000659654">
    <property type="component" value="Unassembled WGS sequence"/>
</dbReference>
<reference evidence="5" key="1">
    <citation type="submission" date="2016-11" db="UniProtKB">
        <authorList>
            <consortium name="WormBaseParasite"/>
        </authorList>
    </citation>
    <scope>IDENTIFICATION</scope>
</reference>
<sequence length="425" mass="49352">MVVNDYHMRLQHPEAYCQSTWLHNKLCVLRYLNPKIGVHPSWTLPGDLLLPKPPYYTPWATVVVCDVSLMDVIEESNKISQATHGSLFIIFDDYDTRRFLAKRAEQLVLPHTFVAPTNALDINLQIQQIYLFKVYTSRRRITTWNQLHIITMTVHRPARELYLSLRLKKPKRKPILYQGLSFEILEFNTEYSPTSGTLFMEFYVKLKSECRPDVVSNLALPYFGIGSSTELPIITMAVHRPTRELYRSLLLKKPKRRPILYQGMTLQGIMEDNMTSFGTQEFNAEYSPTAGTLFMEFYVKPRREFVSSTTTVQVIDNLRPMMSAVEKTNSLPRNDPPKNYGRQYDILRDPGVQRRMLADQDHGLRAVLNKFQKTDEEGKKIHFIPITSHILRPVYNYPVQPSLRKYQASPTSSSEQEQLELADEV</sequence>
<evidence type="ECO:0000313" key="3">
    <source>
        <dbReference type="Proteomes" id="UP000095284"/>
    </source>
</evidence>
<evidence type="ECO:0000313" key="5">
    <source>
        <dbReference type="WBParaSite" id="BXY_0928500.1"/>
    </source>
</evidence>
<dbReference type="Proteomes" id="UP000095284">
    <property type="component" value="Unplaced"/>
</dbReference>
<feature type="region of interest" description="Disordered" evidence="1">
    <location>
        <begin position="406"/>
        <end position="425"/>
    </location>
</feature>
<evidence type="ECO:0000256" key="1">
    <source>
        <dbReference type="SAM" id="MobiDB-lite"/>
    </source>
</evidence>
<proteinExistence type="predicted"/>
<evidence type="ECO:0000313" key="4">
    <source>
        <dbReference type="Proteomes" id="UP000659654"/>
    </source>
</evidence>
<dbReference type="EMBL" id="CAJFDI010000005">
    <property type="protein sequence ID" value="CAD5230118.1"/>
    <property type="molecule type" value="Genomic_DNA"/>
</dbReference>
<dbReference type="EMBL" id="CAJFCV020000005">
    <property type="protein sequence ID" value="CAG9121006.1"/>
    <property type="molecule type" value="Genomic_DNA"/>
</dbReference>
<dbReference type="Proteomes" id="UP000582659">
    <property type="component" value="Unassembled WGS sequence"/>
</dbReference>
<organism evidence="3 5">
    <name type="scientific">Bursaphelenchus xylophilus</name>
    <name type="common">Pinewood nematode worm</name>
    <name type="synonym">Aphelenchoides xylophilus</name>
    <dbReference type="NCBI Taxonomy" id="6326"/>
    <lineage>
        <taxon>Eukaryota</taxon>
        <taxon>Metazoa</taxon>
        <taxon>Ecdysozoa</taxon>
        <taxon>Nematoda</taxon>
        <taxon>Chromadorea</taxon>
        <taxon>Rhabditida</taxon>
        <taxon>Tylenchina</taxon>
        <taxon>Tylenchomorpha</taxon>
        <taxon>Aphelenchoidea</taxon>
        <taxon>Aphelenchoididae</taxon>
        <taxon>Bursaphelenchus</taxon>
    </lineage>
</organism>
<dbReference type="WBParaSite" id="BXY_0928500.1">
    <property type="protein sequence ID" value="BXY_0928500.1"/>
    <property type="gene ID" value="BXY_0928500"/>
</dbReference>
<dbReference type="AlphaFoldDB" id="A0A1I7S8E2"/>
<evidence type="ECO:0000313" key="2">
    <source>
        <dbReference type="EMBL" id="CAD5230118.1"/>
    </source>
</evidence>
<reference evidence="2" key="2">
    <citation type="submission" date="2020-09" db="EMBL/GenBank/DDBJ databases">
        <authorList>
            <person name="Kikuchi T."/>
        </authorList>
    </citation>
    <scope>NUCLEOTIDE SEQUENCE</scope>
    <source>
        <strain evidence="2">Ka4C1</strain>
    </source>
</reference>
<keyword evidence="4" id="KW-1185">Reference proteome</keyword>
<protein>
    <submittedName>
        <fullName evidence="2">(pine wood nematode) hypothetical protein</fullName>
    </submittedName>
</protein>
<gene>
    <name evidence="2" type="ORF">BXYJ_LOCUS10827</name>
</gene>